<reference evidence="12" key="1">
    <citation type="submission" date="2025-08" db="UniProtKB">
        <authorList>
            <consortium name="RefSeq"/>
        </authorList>
    </citation>
    <scope>IDENTIFICATION</scope>
    <source>
        <tissue evidence="12">Whole sample</tissue>
    </source>
</reference>
<dbReference type="GO" id="GO:0005886">
    <property type="term" value="C:plasma membrane"/>
    <property type="evidence" value="ECO:0007669"/>
    <property type="project" value="TreeGrafter"/>
</dbReference>
<feature type="transmembrane region" description="Helical" evidence="9">
    <location>
        <begin position="257"/>
        <end position="282"/>
    </location>
</feature>
<accession>A0A8B8DVN0</accession>
<keyword evidence="6 8" id="KW-0675">Receptor</keyword>
<dbReference type="InterPro" id="IPR017452">
    <property type="entry name" value="GPCR_Rhodpsn_7TM"/>
</dbReference>
<dbReference type="Gene3D" id="1.20.1070.10">
    <property type="entry name" value="Rhodopsin 7-helix transmembrane proteins"/>
    <property type="match status" value="1"/>
</dbReference>
<comment type="subcellular location">
    <subcellularLocation>
        <location evidence="1">Membrane</location>
        <topology evidence="1">Multi-pass membrane protein</topology>
    </subcellularLocation>
</comment>
<name>A0A8B8DVN0_CRAVI</name>
<dbReference type="GO" id="GO:0004930">
    <property type="term" value="F:G protein-coupled receptor activity"/>
    <property type="evidence" value="ECO:0007669"/>
    <property type="project" value="UniProtKB-KW"/>
</dbReference>
<feature type="transmembrane region" description="Helical" evidence="9">
    <location>
        <begin position="176"/>
        <end position="197"/>
    </location>
</feature>
<evidence type="ECO:0000256" key="6">
    <source>
        <dbReference type="ARBA" id="ARBA00023170"/>
    </source>
</evidence>
<keyword evidence="5 9" id="KW-0472">Membrane</keyword>
<keyword evidence="3 9" id="KW-1133">Transmembrane helix</keyword>
<dbReference type="GeneID" id="111129475"/>
<keyword evidence="2 8" id="KW-0812">Transmembrane</keyword>
<keyword evidence="4 8" id="KW-0297">G-protein coupled receptor</keyword>
<feature type="transmembrane region" description="Helical" evidence="9">
    <location>
        <begin position="302"/>
        <end position="327"/>
    </location>
</feature>
<dbReference type="PROSITE" id="PS50262">
    <property type="entry name" value="G_PROTEIN_RECEP_F1_2"/>
    <property type="match status" value="1"/>
</dbReference>
<protein>
    <submittedName>
        <fullName evidence="12">Probable G-protein coupled receptor 139 isoform X1</fullName>
    </submittedName>
</protein>
<evidence type="ECO:0000256" key="8">
    <source>
        <dbReference type="RuleBase" id="RU000688"/>
    </source>
</evidence>
<evidence type="ECO:0000256" key="1">
    <source>
        <dbReference type="ARBA" id="ARBA00004141"/>
    </source>
</evidence>
<evidence type="ECO:0000256" key="3">
    <source>
        <dbReference type="ARBA" id="ARBA00022989"/>
    </source>
</evidence>
<organism evidence="11 12">
    <name type="scientific">Crassostrea virginica</name>
    <name type="common">Eastern oyster</name>
    <dbReference type="NCBI Taxonomy" id="6565"/>
    <lineage>
        <taxon>Eukaryota</taxon>
        <taxon>Metazoa</taxon>
        <taxon>Spiralia</taxon>
        <taxon>Lophotrochozoa</taxon>
        <taxon>Mollusca</taxon>
        <taxon>Bivalvia</taxon>
        <taxon>Autobranchia</taxon>
        <taxon>Pteriomorphia</taxon>
        <taxon>Ostreida</taxon>
        <taxon>Ostreoidea</taxon>
        <taxon>Ostreidae</taxon>
        <taxon>Crassostrea</taxon>
    </lineage>
</organism>
<feature type="domain" description="G-protein coupled receptors family 1 profile" evidence="10">
    <location>
        <begin position="97"/>
        <end position="375"/>
    </location>
</feature>
<dbReference type="PRINTS" id="PR00237">
    <property type="entry name" value="GPCRRHODOPSN"/>
</dbReference>
<dbReference type="CDD" id="cd14978">
    <property type="entry name" value="7tmA_FMRFamide_R-like"/>
    <property type="match status" value="1"/>
</dbReference>
<keyword evidence="7 8" id="KW-0807">Transducer</keyword>
<dbReference type="RefSeq" id="XP_022331574.1">
    <property type="nucleotide sequence ID" value="XM_022475866.1"/>
</dbReference>
<dbReference type="InterPro" id="IPR000276">
    <property type="entry name" value="GPCR_Rhodpsn"/>
</dbReference>
<dbReference type="Pfam" id="PF00001">
    <property type="entry name" value="7tm_1"/>
    <property type="match status" value="1"/>
</dbReference>
<dbReference type="KEGG" id="cvn:111129475"/>
<evidence type="ECO:0000259" key="10">
    <source>
        <dbReference type="PROSITE" id="PS50262"/>
    </source>
</evidence>
<dbReference type="Proteomes" id="UP000694844">
    <property type="component" value="Chromosome 4"/>
</dbReference>
<dbReference type="PANTHER" id="PTHR24243">
    <property type="entry name" value="G-PROTEIN COUPLED RECEPTOR"/>
    <property type="match status" value="1"/>
</dbReference>
<dbReference type="OrthoDB" id="9990906at2759"/>
<evidence type="ECO:0000256" key="5">
    <source>
        <dbReference type="ARBA" id="ARBA00023136"/>
    </source>
</evidence>
<keyword evidence="11" id="KW-1185">Reference proteome</keyword>
<evidence type="ECO:0000256" key="4">
    <source>
        <dbReference type="ARBA" id="ARBA00023040"/>
    </source>
</evidence>
<feature type="transmembrane region" description="Helical" evidence="9">
    <location>
        <begin position="82"/>
        <end position="106"/>
    </location>
</feature>
<dbReference type="SUPFAM" id="SSF81321">
    <property type="entry name" value="Family A G protein-coupled receptor-like"/>
    <property type="match status" value="1"/>
</dbReference>
<comment type="similarity">
    <text evidence="8">Belongs to the G-protein coupled receptor 1 family.</text>
</comment>
<proteinExistence type="inferred from homology"/>
<feature type="transmembrane region" description="Helical" evidence="9">
    <location>
        <begin position="118"/>
        <end position="136"/>
    </location>
</feature>
<feature type="transmembrane region" description="Helical" evidence="9">
    <location>
        <begin position="363"/>
        <end position="382"/>
    </location>
</feature>
<gene>
    <name evidence="12" type="primary">LOC111129475</name>
</gene>
<dbReference type="PROSITE" id="PS00237">
    <property type="entry name" value="G_PROTEIN_RECEP_F1_1"/>
    <property type="match status" value="1"/>
</dbReference>
<sequence length="412" mass="47923">MYPTWDISSPTRFSSSVLCCITCAERMEPDLVNNTRPQTVYNFIYEFMLNNYDSEVDTWNKSLPDWFDRLEKNSLLHHARLFYSYCTPFILILGISGNILSLCVFLSENLRSLSASTYLAALSISDLLALVFYVMVEWLRRGLVYLEPDMKSRILFFDGNVVCQFQLYVSYISRLLSAWIVVAFTLERYIGVCWPLLRKDFCTKKGTKRIIGGIIASSAVGVLYKPILSAIYVSGEGNHYCTTDIDHGFLSFILDSIYAILITMVPFVVIAILNIMIVRKLLSQRKKRKNRSIVTEESVKRLEFTIILLVVSFCFIALTVPFFVVWLRNFLTSKHIYSTKDLTAYEEPNVDYWQGVLYITRTIFYMNYCINFFLYIIAGAYFRREVKMLFFRRSLHTLPNSRSNTHTPHSYL</sequence>
<evidence type="ECO:0000256" key="2">
    <source>
        <dbReference type="ARBA" id="ARBA00022692"/>
    </source>
</evidence>
<evidence type="ECO:0000256" key="9">
    <source>
        <dbReference type="SAM" id="Phobius"/>
    </source>
</evidence>
<evidence type="ECO:0000313" key="11">
    <source>
        <dbReference type="Proteomes" id="UP000694844"/>
    </source>
</evidence>
<dbReference type="AlphaFoldDB" id="A0A8B8DVN0"/>
<evidence type="ECO:0000256" key="7">
    <source>
        <dbReference type="ARBA" id="ARBA00023224"/>
    </source>
</evidence>
<feature type="transmembrane region" description="Helical" evidence="9">
    <location>
        <begin position="209"/>
        <end position="227"/>
    </location>
</feature>
<dbReference type="PANTHER" id="PTHR24243:SF230">
    <property type="entry name" value="G-PROTEIN COUPLED RECEPTORS FAMILY 1 PROFILE DOMAIN-CONTAINING PROTEIN"/>
    <property type="match status" value="1"/>
</dbReference>
<evidence type="ECO:0000313" key="12">
    <source>
        <dbReference type="RefSeq" id="XP_022331574.1"/>
    </source>
</evidence>